<protein>
    <submittedName>
        <fullName evidence="4">Nuclear hormone receptor family member nhr-97 (inferred by orthology to a C. elegans protein)</fullName>
    </submittedName>
</protein>
<accession>A0A0N4YKK0</accession>
<feature type="compositionally biased region" description="Acidic residues" evidence="1">
    <location>
        <begin position="17"/>
        <end position="27"/>
    </location>
</feature>
<reference evidence="4" key="1">
    <citation type="submission" date="2017-02" db="UniProtKB">
        <authorList>
            <consortium name="WormBaseParasite"/>
        </authorList>
    </citation>
    <scope>IDENTIFICATION</scope>
</reference>
<dbReference type="Proteomes" id="UP000271162">
    <property type="component" value="Unassembled WGS sequence"/>
</dbReference>
<dbReference type="AlphaFoldDB" id="A0A0N4YKK0"/>
<evidence type="ECO:0000313" key="2">
    <source>
        <dbReference type="EMBL" id="VDL81234.1"/>
    </source>
</evidence>
<sequence>MDKKNEKLLKRKRSDVDSDEFDENQENIETELIQPAVKRQRMDHRLLTSSLMLIDRTASDGNGKMPSFRSLTSLAMVVEEPEILDGDRTEVSSIWVLVGKTVIGGRAQQEGEKGKSKIVLILF</sequence>
<feature type="region of interest" description="Disordered" evidence="1">
    <location>
        <begin position="1"/>
        <end position="27"/>
    </location>
</feature>
<dbReference type="EMBL" id="UYSL01022846">
    <property type="protein sequence ID" value="VDL81234.1"/>
    <property type="molecule type" value="Genomic_DNA"/>
</dbReference>
<organism evidence="4">
    <name type="scientific">Nippostrongylus brasiliensis</name>
    <name type="common">Rat hookworm</name>
    <dbReference type="NCBI Taxonomy" id="27835"/>
    <lineage>
        <taxon>Eukaryota</taxon>
        <taxon>Metazoa</taxon>
        <taxon>Ecdysozoa</taxon>
        <taxon>Nematoda</taxon>
        <taxon>Chromadorea</taxon>
        <taxon>Rhabditida</taxon>
        <taxon>Rhabditina</taxon>
        <taxon>Rhabditomorpha</taxon>
        <taxon>Strongyloidea</taxon>
        <taxon>Heligmosomidae</taxon>
        <taxon>Nippostrongylus</taxon>
    </lineage>
</organism>
<evidence type="ECO:0000256" key="1">
    <source>
        <dbReference type="SAM" id="MobiDB-lite"/>
    </source>
</evidence>
<dbReference type="STRING" id="27835.A0A0N4YKK0"/>
<dbReference type="WBParaSite" id="NBR_0001757601-mRNA-1">
    <property type="protein sequence ID" value="NBR_0001757601-mRNA-1"/>
    <property type="gene ID" value="NBR_0001757601"/>
</dbReference>
<name>A0A0N4YKK0_NIPBR</name>
<reference evidence="2 3" key="2">
    <citation type="submission" date="2018-11" db="EMBL/GenBank/DDBJ databases">
        <authorList>
            <consortium name="Pathogen Informatics"/>
        </authorList>
    </citation>
    <scope>NUCLEOTIDE SEQUENCE [LARGE SCALE GENOMIC DNA]</scope>
</reference>
<evidence type="ECO:0000313" key="3">
    <source>
        <dbReference type="Proteomes" id="UP000271162"/>
    </source>
</evidence>
<gene>
    <name evidence="2" type="ORF">NBR_LOCUS17577</name>
</gene>
<evidence type="ECO:0000313" key="4">
    <source>
        <dbReference type="WBParaSite" id="NBR_0001757601-mRNA-1"/>
    </source>
</evidence>
<keyword evidence="3" id="KW-1185">Reference proteome</keyword>
<proteinExistence type="predicted"/>